<sequence>MYYDFSFTIPANTAKASPHTEDVKLGHGVIHRLEIGFPPGL</sequence>
<accession>X1QDN1</accession>
<organism evidence="1">
    <name type="scientific">marine sediment metagenome</name>
    <dbReference type="NCBI Taxonomy" id="412755"/>
    <lineage>
        <taxon>unclassified sequences</taxon>
        <taxon>metagenomes</taxon>
        <taxon>ecological metagenomes</taxon>
    </lineage>
</organism>
<comment type="caution">
    <text evidence="1">The sequence shown here is derived from an EMBL/GenBank/DDBJ whole genome shotgun (WGS) entry which is preliminary data.</text>
</comment>
<protein>
    <submittedName>
        <fullName evidence="1">Uncharacterized protein</fullName>
    </submittedName>
</protein>
<dbReference type="AlphaFoldDB" id="X1QDN1"/>
<evidence type="ECO:0000313" key="1">
    <source>
        <dbReference type="EMBL" id="GAI41384.1"/>
    </source>
</evidence>
<dbReference type="EMBL" id="BARV01023839">
    <property type="protein sequence ID" value="GAI41384.1"/>
    <property type="molecule type" value="Genomic_DNA"/>
</dbReference>
<gene>
    <name evidence="1" type="ORF">S06H3_39037</name>
</gene>
<feature type="non-terminal residue" evidence="1">
    <location>
        <position position="41"/>
    </location>
</feature>
<proteinExistence type="predicted"/>
<reference evidence="1" key="1">
    <citation type="journal article" date="2014" name="Front. Microbiol.">
        <title>High frequency of phylogenetically diverse reductive dehalogenase-homologous genes in deep subseafloor sedimentary metagenomes.</title>
        <authorList>
            <person name="Kawai M."/>
            <person name="Futagami T."/>
            <person name="Toyoda A."/>
            <person name="Takaki Y."/>
            <person name="Nishi S."/>
            <person name="Hori S."/>
            <person name="Arai W."/>
            <person name="Tsubouchi T."/>
            <person name="Morono Y."/>
            <person name="Uchiyama I."/>
            <person name="Ito T."/>
            <person name="Fujiyama A."/>
            <person name="Inagaki F."/>
            <person name="Takami H."/>
        </authorList>
    </citation>
    <scope>NUCLEOTIDE SEQUENCE</scope>
    <source>
        <strain evidence="1">Expedition CK06-06</strain>
    </source>
</reference>
<name>X1QDN1_9ZZZZ</name>